<dbReference type="EMBL" id="PDEQ01000005">
    <property type="protein sequence ID" value="PEN13029.1"/>
    <property type="molecule type" value="Genomic_DNA"/>
</dbReference>
<dbReference type="Pfam" id="PF01368">
    <property type="entry name" value="DHH"/>
    <property type="match status" value="1"/>
</dbReference>
<dbReference type="InterPro" id="IPR051673">
    <property type="entry name" value="SSDNA_exonuclease_RecJ"/>
</dbReference>
<dbReference type="RefSeq" id="WP_098075948.1">
    <property type="nucleotide sequence ID" value="NZ_PDEQ01000005.1"/>
</dbReference>
<feature type="domain" description="RecJ OB" evidence="8">
    <location>
        <begin position="474"/>
        <end position="579"/>
    </location>
</feature>
<dbReference type="SUPFAM" id="SSF64182">
    <property type="entry name" value="DHH phosphoesterases"/>
    <property type="match status" value="1"/>
</dbReference>
<proteinExistence type="inferred from homology"/>
<evidence type="ECO:0000259" key="7">
    <source>
        <dbReference type="Pfam" id="PF02272"/>
    </source>
</evidence>
<gene>
    <name evidence="9" type="primary">recJ</name>
    <name evidence="9" type="ORF">CRI94_10260</name>
</gene>
<dbReference type="Gene3D" id="3.90.1640.30">
    <property type="match status" value="1"/>
</dbReference>
<sequence>MTYRWILRSVDDPNVISDLQKELNGLPEALARALALRNVSSFDEARHFFRADREALHDPFLMQDMEAAADRVAEAIESDDPVLVYGDYDVDGTTASALMADFLRSQGVDAHVFIPDRYEDGYGLGSRGLDRAREIGATLVIALDCGITAMEEAAYARELGLDLIICDHHTPKATLPEAVAILDPKRDDCEYPFKELSGCGVGFKLVQATLDRLGQPADDAFRYLDLLAVSTASDIVPLYGENRVLMAEGLRVLQEKDEVRPGLRAMAQTADLDLADVTSTGKIVFTIGPRINAAGRMAQADLAVDLMLAPDVETALPMARELETLNRERREINDRIEKEAIELAERQITSRTPHGLVLYNPEWHLGIIGIVASSVVEHFHKPAILLARNGAEVKGSARSISGVNVYDALSDCEDVLTQFGGHDYAAGMSLPEDQVDAFRDAFDEAVGKRITAEMLTPAIKVDASMPLDVVGEHRGRFWAVLKQFGPHGPANATPVFHSGNLVLDGKPRTVGRGGNHLKFRVREADSDSRQSYDVIGFGMGNKLDVVRESYDSGEPIELLYSVEENTWNGRTTLQLKCRDVRLESSERVLQKESA</sequence>
<dbReference type="InterPro" id="IPR003156">
    <property type="entry name" value="DHHA1_dom"/>
</dbReference>
<evidence type="ECO:0000256" key="5">
    <source>
        <dbReference type="ARBA" id="ARBA00022839"/>
    </source>
</evidence>
<evidence type="ECO:0000313" key="10">
    <source>
        <dbReference type="Proteomes" id="UP000220102"/>
    </source>
</evidence>
<evidence type="ECO:0000259" key="6">
    <source>
        <dbReference type="Pfam" id="PF01368"/>
    </source>
</evidence>
<dbReference type="Proteomes" id="UP000220102">
    <property type="component" value="Unassembled WGS sequence"/>
</dbReference>
<dbReference type="GO" id="GO:0003676">
    <property type="term" value="F:nucleic acid binding"/>
    <property type="evidence" value="ECO:0007669"/>
    <property type="project" value="InterPro"/>
</dbReference>
<name>A0A2A8CWA9_9BACT</name>
<feature type="domain" description="DHHA1" evidence="7">
    <location>
        <begin position="356"/>
        <end position="447"/>
    </location>
</feature>
<dbReference type="OrthoDB" id="9809852at2"/>
<keyword evidence="4" id="KW-0378">Hydrolase</keyword>
<evidence type="ECO:0000256" key="2">
    <source>
        <dbReference type="ARBA" id="ARBA00019841"/>
    </source>
</evidence>
<feature type="domain" description="DDH" evidence="6">
    <location>
        <begin position="82"/>
        <end position="229"/>
    </location>
</feature>
<dbReference type="InterPro" id="IPR004610">
    <property type="entry name" value="RecJ"/>
</dbReference>
<reference evidence="9 10" key="1">
    <citation type="submission" date="2017-10" db="EMBL/GenBank/DDBJ databases">
        <title>Draft genome of Longibacter Salinarum.</title>
        <authorList>
            <person name="Goh K.M."/>
            <person name="Shamsir M.S."/>
            <person name="Lim S.W."/>
        </authorList>
    </citation>
    <scope>NUCLEOTIDE SEQUENCE [LARGE SCALE GENOMIC DNA]</scope>
    <source>
        <strain evidence="9 10">KCTC 52045</strain>
    </source>
</reference>
<evidence type="ECO:0000259" key="8">
    <source>
        <dbReference type="Pfam" id="PF17768"/>
    </source>
</evidence>
<dbReference type="InterPro" id="IPR041122">
    <property type="entry name" value="RecJ_OB"/>
</dbReference>
<dbReference type="Pfam" id="PF17768">
    <property type="entry name" value="RecJ_OB"/>
    <property type="match status" value="1"/>
</dbReference>
<dbReference type="AlphaFoldDB" id="A0A2A8CWA9"/>
<dbReference type="InterPro" id="IPR001667">
    <property type="entry name" value="DDH_dom"/>
</dbReference>
<evidence type="ECO:0000256" key="1">
    <source>
        <dbReference type="ARBA" id="ARBA00005915"/>
    </source>
</evidence>
<keyword evidence="3" id="KW-0540">Nuclease</keyword>
<keyword evidence="10" id="KW-1185">Reference proteome</keyword>
<dbReference type="InterPro" id="IPR038763">
    <property type="entry name" value="DHH_sf"/>
</dbReference>
<keyword evidence="5 9" id="KW-0269">Exonuclease</keyword>
<dbReference type="GO" id="GO:0008409">
    <property type="term" value="F:5'-3' exonuclease activity"/>
    <property type="evidence" value="ECO:0007669"/>
    <property type="project" value="InterPro"/>
</dbReference>
<evidence type="ECO:0000256" key="3">
    <source>
        <dbReference type="ARBA" id="ARBA00022722"/>
    </source>
</evidence>
<protein>
    <recommendedName>
        <fullName evidence="2">Single-stranded-DNA-specific exonuclease RecJ</fullName>
    </recommendedName>
</protein>
<evidence type="ECO:0000313" key="9">
    <source>
        <dbReference type="EMBL" id="PEN13029.1"/>
    </source>
</evidence>
<dbReference type="GO" id="GO:0006281">
    <property type="term" value="P:DNA repair"/>
    <property type="evidence" value="ECO:0007669"/>
    <property type="project" value="InterPro"/>
</dbReference>
<dbReference type="PANTHER" id="PTHR30255">
    <property type="entry name" value="SINGLE-STRANDED-DNA-SPECIFIC EXONUCLEASE RECJ"/>
    <property type="match status" value="1"/>
</dbReference>
<evidence type="ECO:0000256" key="4">
    <source>
        <dbReference type="ARBA" id="ARBA00022801"/>
    </source>
</evidence>
<comment type="similarity">
    <text evidence="1">Belongs to the RecJ family.</text>
</comment>
<dbReference type="Pfam" id="PF02272">
    <property type="entry name" value="DHHA1"/>
    <property type="match status" value="1"/>
</dbReference>
<dbReference type="NCBIfam" id="TIGR00644">
    <property type="entry name" value="recJ"/>
    <property type="match status" value="1"/>
</dbReference>
<organism evidence="9 10">
    <name type="scientific">Longibacter salinarum</name>
    <dbReference type="NCBI Taxonomy" id="1850348"/>
    <lineage>
        <taxon>Bacteria</taxon>
        <taxon>Pseudomonadati</taxon>
        <taxon>Rhodothermota</taxon>
        <taxon>Rhodothermia</taxon>
        <taxon>Rhodothermales</taxon>
        <taxon>Salisaetaceae</taxon>
        <taxon>Longibacter</taxon>
    </lineage>
</organism>
<comment type="caution">
    <text evidence="9">The sequence shown here is derived from an EMBL/GenBank/DDBJ whole genome shotgun (WGS) entry which is preliminary data.</text>
</comment>
<dbReference type="PANTHER" id="PTHR30255:SF2">
    <property type="entry name" value="SINGLE-STRANDED-DNA-SPECIFIC EXONUCLEASE RECJ"/>
    <property type="match status" value="1"/>
</dbReference>
<accession>A0A2A8CWA9</accession>
<dbReference type="GO" id="GO:0006310">
    <property type="term" value="P:DNA recombination"/>
    <property type="evidence" value="ECO:0007669"/>
    <property type="project" value="InterPro"/>
</dbReference>
<dbReference type="Gene3D" id="3.10.310.30">
    <property type="match status" value="1"/>
</dbReference>